<dbReference type="SUPFAM" id="SSF52833">
    <property type="entry name" value="Thioredoxin-like"/>
    <property type="match status" value="1"/>
</dbReference>
<comment type="subcellular location">
    <subcellularLocation>
        <location evidence="1">Mitochondrion</location>
    </subcellularLocation>
</comment>
<dbReference type="GO" id="GO:0005840">
    <property type="term" value="C:ribosome"/>
    <property type="evidence" value="ECO:0007669"/>
    <property type="project" value="UniProtKB-KW"/>
</dbReference>
<dbReference type="GO" id="GO:0003735">
    <property type="term" value="F:structural constituent of ribosome"/>
    <property type="evidence" value="ECO:0007669"/>
    <property type="project" value="InterPro"/>
</dbReference>
<dbReference type="PANTHER" id="PTHR13274">
    <property type="entry name" value="MITOCHONDRIAL RIBOSOMAL PROTEIN S25"/>
    <property type="match status" value="1"/>
</dbReference>
<organism evidence="7 8">
    <name type="scientific">Rhodofomes roseus</name>
    <dbReference type="NCBI Taxonomy" id="34475"/>
    <lineage>
        <taxon>Eukaryota</taxon>
        <taxon>Fungi</taxon>
        <taxon>Dikarya</taxon>
        <taxon>Basidiomycota</taxon>
        <taxon>Agaricomycotina</taxon>
        <taxon>Agaricomycetes</taxon>
        <taxon>Polyporales</taxon>
        <taxon>Rhodofomes</taxon>
    </lineage>
</organism>
<keyword evidence="2" id="KW-0689">Ribosomal protein</keyword>
<sequence>MPRRPKVPLGPSRLSKVLAMLKKEPRPQLDTIKSLKLTLAFRNDHFGARHFVKEDLRRIRYVNPSMDIQVNKIPKTPEEQWPPEMQVEFHNGTTQSIDMDKKWSSAIFQELMDMAGGTPWQRWKKQRAAAGLPVIDPPTPKAPKPAKSIEDLFLDPNRPQTGAAAVLP</sequence>
<dbReference type="SMART" id="SM00916">
    <property type="entry name" value="L51_S25_CI-B8"/>
    <property type="match status" value="1"/>
</dbReference>
<evidence type="ECO:0000313" key="8">
    <source>
        <dbReference type="Proteomes" id="UP000298390"/>
    </source>
</evidence>
<dbReference type="AlphaFoldDB" id="A0A4Y9YMW0"/>
<comment type="caution">
    <text evidence="7">The sequence shown here is derived from an EMBL/GenBank/DDBJ whole genome shotgun (WGS) entry which is preliminary data.</text>
</comment>
<accession>A0A4Y9YMW0</accession>
<dbReference type="GO" id="GO:1990904">
    <property type="term" value="C:ribonucleoprotein complex"/>
    <property type="evidence" value="ECO:0007669"/>
    <property type="project" value="UniProtKB-KW"/>
</dbReference>
<evidence type="ECO:0000256" key="2">
    <source>
        <dbReference type="ARBA" id="ARBA00022980"/>
    </source>
</evidence>
<dbReference type="Proteomes" id="UP000298390">
    <property type="component" value="Unassembled WGS sequence"/>
</dbReference>
<protein>
    <recommendedName>
        <fullName evidence="6">Ribosomal protein/NADH dehydrogenase domain-containing protein</fullName>
    </recommendedName>
</protein>
<keyword evidence="3" id="KW-0496">Mitochondrion</keyword>
<dbReference type="PANTHER" id="PTHR13274:SF2">
    <property type="entry name" value="SMALL RIBOSOMAL SUBUNIT PROTEIN MS25"/>
    <property type="match status" value="1"/>
</dbReference>
<reference evidence="7 8" key="1">
    <citation type="submission" date="2019-01" db="EMBL/GenBank/DDBJ databases">
        <title>Genome sequencing of the rare red list fungi Fomitopsis rosea.</title>
        <authorList>
            <person name="Buettner E."/>
            <person name="Kellner H."/>
        </authorList>
    </citation>
    <scope>NUCLEOTIDE SEQUENCE [LARGE SCALE GENOMIC DNA]</scope>
    <source>
        <strain evidence="7 8">DSM 105464</strain>
    </source>
</reference>
<evidence type="ECO:0000256" key="5">
    <source>
        <dbReference type="SAM" id="MobiDB-lite"/>
    </source>
</evidence>
<evidence type="ECO:0000256" key="3">
    <source>
        <dbReference type="ARBA" id="ARBA00023128"/>
    </source>
</evidence>
<dbReference type="InterPro" id="IPR007741">
    <property type="entry name" value="Ribosomal_mL43/mS25/NADH_DH"/>
</dbReference>
<keyword evidence="4" id="KW-0687">Ribonucleoprotein</keyword>
<feature type="region of interest" description="Disordered" evidence="5">
    <location>
        <begin position="130"/>
        <end position="168"/>
    </location>
</feature>
<evidence type="ECO:0000259" key="6">
    <source>
        <dbReference type="SMART" id="SM00916"/>
    </source>
</evidence>
<dbReference type="InterPro" id="IPR036249">
    <property type="entry name" value="Thioredoxin-like_sf"/>
</dbReference>
<evidence type="ECO:0000313" key="7">
    <source>
        <dbReference type="EMBL" id="TFY63462.1"/>
    </source>
</evidence>
<proteinExistence type="predicted"/>
<dbReference type="EMBL" id="SEKV01000129">
    <property type="protein sequence ID" value="TFY63462.1"/>
    <property type="molecule type" value="Genomic_DNA"/>
</dbReference>
<dbReference type="GO" id="GO:0005739">
    <property type="term" value="C:mitochondrion"/>
    <property type="evidence" value="ECO:0007669"/>
    <property type="project" value="UniProtKB-SubCell"/>
</dbReference>
<evidence type="ECO:0000256" key="1">
    <source>
        <dbReference type="ARBA" id="ARBA00004173"/>
    </source>
</evidence>
<feature type="domain" description="Ribosomal protein/NADH dehydrogenase" evidence="6">
    <location>
        <begin position="40"/>
        <end position="118"/>
    </location>
</feature>
<name>A0A4Y9YMW0_9APHY</name>
<dbReference type="InterPro" id="IPR040049">
    <property type="entry name" value="Ribosomal_mS25/mL61"/>
</dbReference>
<evidence type="ECO:0000256" key="4">
    <source>
        <dbReference type="ARBA" id="ARBA00023274"/>
    </source>
</evidence>
<gene>
    <name evidence="7" type="ORF">EVJ58_g3235</name>
</gene>
<dbReference type="STRING" id="34475.A0A4Y9YMW0"/>